<feature type="compositionally biased region" description="Low complexity" evidence="7">
    <location>
        <begin position="357"/>
        <end position="371"/>
    </location>
</feature>
<keyword evidence="6" id="KW-0012">Acyltransferase</keyword>
<dbReference type="Pfam" id="PF06426">
    <property type="entry name" value="SATase_N"/>
    <property type="match status" value="1"/>
</dbReference>
<comment type="pathway">
    <text evidence="1">Amino-acid biosynthesis; L-cysteine biosynthesis; L-cysteine from L-serine: step 1/2.</text>
</comment>
<dbReference type="PROSITE" id="PS00101">
    <property type="entry name" value="HEXAPEP_TRANSFERASES"/>
    <property type="match status" value="1"/>
</dbReference>
<dbReference type="GO" id="GO:0009001">
    <property type="term" value="F:serine O-acetyltransferase activity"/>
    <property type="evidence" value="ECO:0007669"/>
    <property type="project" value="UniProtKB-EC"/>
</dbReference>
<evidence type="ECO:0000259" key="8">
    <source>
        <dbReference type="SMART" id="SM00971"/>
    </source>
</evidence>
<dbReference type="InterPro" id="IPR011004">
    <property type="entry name" value="Trimer_LpxA-like_sf"/>
</dbReference>
<evidence type="ECO:0000256" key="1">
    <source>
        <dbReference type="ARBA" id="ARBA00004876"/>
    </source>
</evidence>
<dbReference type="InterPro" id="IPR010493">
    <property type="entry name" value="Ser_AcTrfase_N"/>
</dbReference>
<comment type="caution">
    <text evidence="9">The sequence shown here is derived from an EMBL/GenBank/DDBJ whole genome shotgun (WGS) entry which is preliminary data.</text>
</comment>
<dbReference type="SUPFAM" id="SSF51161">
    <property type="entry name" value="Trimeric LpxA-like enzymes"/>
    <property type="match status" value="1"/>
</dbReference>
<dbReference type="Proteomes" id="UP001153069">
    <property type="component" value="Unassembled WGS sequence"/>
</dbReference>
<dbReference type="InterPro" id="IPR042122">
    <property type="entry name" value="Ser_AcTrfase_N_sf"/>
</dbReference>
<dbReference type="InterPro" id="IPR053376">
    <property type="entry name" value="Serine_acetyltransferase"/>
</dbReference>
<name>A0A9N8DSK9_9STRA</name>
<keyword evidence="10" id="KW-1185">Reference proteome</keyword>
<evidence type="ECO:0000256" key="6">
    <source>
        <dbReference type="ARBA" id="ARBA00023315"/>
    </source>
</evidence>
<dbReference type="InterPro" id="IPR045304">
    <property type="entry name" value="LbH_SAT"/>
</dbReference>
<comment type="similarity">
    <text evidence="2">Belongs to the transferase hexapeptide repeat family.</text>
</comment>
<feature type="region of interest" description="Disordered" evidence="7">
    <location>
        <begin position="312"/>
        <end position="331"/>
    </location>
</feature>
<dbReference type="GO" id="GO:0005737">
    <property type="term" value="C:cytoplasm"/>
    <property type="evidence" value="ECO:0007669"/>
    <property type="project" value="InterPro"/>
</dbReference>
<evidence type="ECO:0000256" key="3">
    <source>
        <dbReference type="ARBA" id="ARBA00013266"/>
    </source>
</evidence>
<dbReference type="EMBL" id="CAICTM010000324">
    <property type="protein sequence ID" value="CAB9507922.1"/>
    <property type="molecule type" value="Genomic_DNA"/>
</dbReference>
<evidence type="ECO:0000313" key="10">
    <source>
        <dbReference type="Proteomes" id="UP001153069"/>
    </source>
</evidence>
<feature type="domain" description="Serine acetyltransferase N-terminal" evidence="8">
    <location>
        <begin position="10"/>
        <end position="139"/>
    </location>
</feature>
<feature type="region of interest" description="Disordered" evidence="7">
    <location>
        <begin position="341"/>
        <end position="371"/>
    </location>
</feature>
<evidence type="ECO:0000256" key="7">
    <source>
        <dbReference type="SAM" id="MobiDB-lite"/>
    </source>
</evidence>
<dbReference type="FunFam" id="2.160.10.10:FF:000002">
    <property type="entry name" value="Serine acetyltransferase"/>
    <property type="match status" value="1"/>
</dbReference>
<dbReference type="OrthoDB" id="25818at2759"/>
<evidence type="ECO:0000313" key="9">
    <source>
        <dbReference type="EMBL" id="CAB9507922.1"/>
    </source>
</evidence>
<feature type="compositionally biased region" description="Polar residues" evidence="7">
    <location>
        <begin position="312"/>
        <end position="326"/>
    </location>
</feature>
<dbReference type="Gene3D" id="1.10.3130.10">
    <property type="entry name" value="serine acetyltransferase, domain 1"/>
    <property type="match status" value="1"/>
</dbReference>
<dbReference type="GO" id="GO:0006535">
    <property type="term" value="P:cysteine biosynthetic process from serine"/>
    <property type="evidence" value="ECO:0007669"/>
    <property type="project" value="InterPro"/>
</dbReference>
<dbReference type="EC" id="2.3.1.30" evidence="3"/>
<evidence type="ECO:0000256" key="2">
    <source>
        <dbReference type="ARBA" id="ARBA00007274"/>
    </source>
</evidence>
<accession>A0A9N8DSK9</accession>
<dbReference type="NCBIfam" id="NF041874">
    <property type="entry name" value="EPS_EpsC"/>
    <property type="match status" value="1"/>
</dbReference>
<dbReference type="InterPro" id="IPR001451">
    <property type="entry name" value="Hexapep"/>
</dbReference>
<dbReference type="SMART" id="SM00971">
    <property type="entry name" value="SATase_N"/>
    <property type="match status" value="1"/>
</dbReference>
<gene>
    <name evidence="9" type="ORF">SEMRO_325_G117860.1</name>
</gene>
<reference evidence="9" key="1">
    <citation type="submission" date="2020-06" db="EMBL/GenBank/DDBJ databases">
        <authorList>
            <consortium name="Plant Systems Biology data submission"/>
        </authorList>
    </citation>
    <scope>NUCLEOTIDE SEQUENCE</scope>
    <source>
        <strain evidence="9">D6</strain>
    </source>
</reference>
<evidence type="ECO:0000256" key="4">
    <source>
        <dbReference type="ARBA" id="ARBA00022605"/>
    </source>
</evidence>
<protein>
    <recommendedName>
        <fullName evidence="3">serine O-acetyltransferase</fullName>
        <ecNumber evidence="3">2.3.1.30</ecNumber>
    </recommendedName>
</protein>
<dbReference type="CDD" id="cd03354">
    <property type="entry name" value="LbH_SAT"/>
    <property type="match status" value="1"/>
</dbReference>
<dbReference type="Gene3D" id="2.160.10.10">
    <property type="entry name" value="Hexapeptide repeat proteins"/>
    <property type="match status" value="1"/>
</dbReference>
<dbReference type="AlphaFoldDB" id="A0A9N8DSK9"/>
<keyword evidence="4" id="KW-0028">Amino-acid biosynthesis</keyword>
<evidence type="ECO:0000256" key="5">
    <source>
        <dbReference type="ARBA" id="ARBA00022679"/>
    </source>
</evidence>
<organism evidence="9 10">
    <name type="scientific">Seminavis robusta</name>
    <dbReference type="NCBI Taxonomy" id="568900"/>
    <lineage>
        <taxon>Eukaryota</taxon>
        <taxon>Sar</taxon>
        <taxon>Stramenopiles</taxon>
        <taxon>Ochrophyta</taxon>
        <taxon>Bacillariophyta</taxon>
        <taxon>Bacillariophyceae</taxon>
        <taxon>Bacillariophycidae</taxon>
        <taxon>Naviculales</taxon>
        <taxon>Naviculaceae</taxon>
        <taxon>Seminavis</taxon>
    </lineage>
</organism>
<dbReference type="PANTHER" id="PTHR42811">
    <property type="entry name" value="SERINE ACETYLTRANSFERASE"/>
    <property type="match status" value="1"/>
</dbReference>
<dbReference type="Pfam" id="PF00132">
    <property type="entry name" value="Hexapep"/>
    <property type="match status" value="1"/>
</dbReference>
<dbReference type="InterPro" id="IPR018357">
    <property type="entry name" value="Hexapep_transf_CS"/>
</dbReference>
<sequence>MTTDSELDDLSRRLREEALQALEEEPELTMLLKNTVLAEGVRTFEDAVACTITYRMLLQPCHKQGTTTTSSSNKPTMFCPHSLHGILADALASTEIGKAGHTMAEAVRLDALAVCDRDPAVDSVLEVILFLKGFAALVAHRAAHYKWHLALATNNNGKRKKKKSLVALWLQSQASAVFGLDIHPAATMGAGILLDHGTGIVIGETATVGDGCTLLHGVTLGGTGKDMGDRHPKVGADVLIGANASLLGNIVIGDRAKIGAGSIVLGPIPSGATAVGAPAKIIGRVKESKPGSTVDEMLQNVSLLHKSESSGTVATASLTGSSSVTSDRGLDIDHDEENHQIIPEENGGNGHADKKSTNNNNSSDSSNETNSVCPFREYVTMARSAPPGSITICALRRLLYPEGCSMFEIGGVLMQLDTKDVGYCKPQVFFGTSAGADAIVQNTQLTMERVTVIMAEFELQWKTEQSLLKDLKHPKAPPAKNSFGAMLSVDA</sequence>
<proteinExistence type="inferred from homology"/>
<keyword evidence="5" id="KW-0808">Transferase</keyword>